<feature type="region of interest" description="Disordered" evidence="1">
    <location>
        <begin position="317"/>
        <end position="498"/>
    </location>
</feature>
<dbReference type="OrthoDB" id="2362414at2759"/>
<sequence length="534" mass="57977">MHTNAPAPPLPEPMDASPIPRPPSSHESPAGNTRSGNGHPQPPPSTTPPESSSAQTNPAYLPAGSPATVPTTPRSARSSTSKPLPALTPIITSHDALRTMGHRRQDAPPDDTQTQPPSRASSINHPPAHHYGPHSAHPRVHSLSTSQFREEGGVSRLTTHHSFPHHQYQKEQRQNHRTRPHSETRFGSSGGLNSAPAYLRPDPPPWHPSAPEPPAATEPIAPTQQPTQQPGSSSYRPPPRLHEAVLAQLPPAKESMTLRELLAAYRHDPDLLKLILPAKVEEDRLRAEDVKRQTESLRLQQLNLDIAYLELQTQYTETHGHPPPFRPSASNACGPSGDPEGQAPPYREMMDPAGRPPAHAGYLVPPPTGPEVRPPSRYDAPAWDASPPRLPYDHGYHPGNGMSQPPPPLPMHGGPGPSPSYHYPHLLHKGPPPPPPHQAPPPPPQAYPPLRHESPGGVRDTHMCYSPQTESPMSSLPPHLQGPRSAVVPPVAGKKRSVPHEQVMEAMRKKLHANQQNRTQTNGAIPYSPARSPK</sequence>
<evidence type="ECO:0000313" key="3">
    <source>
        <dbReference type="Proteomes" id="UP001150569"/>
    </source>
</evidence>
<keyword evidence="3" id="KW-1185">Reference proteome</keyword>
<feature type="compositionally biased region" description="Polar residues" evidence="1">
    <location>
        <begin position="513"/>
        <end position="523"/>
    </location>
</feature>
<feature type="compositionally biased region" description="Low complexity" evidence="1">
    <location>
        <begin position="68"/>
        <end position="81"/>
    </location>
</feature>
<feature type="compositionally biased region" description="Pro residues" evidence="1">
    <location>
        <begin position="364"/>
        <end position="373"/>
    </location>
</feature>
<dbReference type="AlphaFoldDB" id="A0A9W7ZXL0"/>
<proteinExistence type="predicted"/>
<feature type="compositionally biased region" description="Basic and acidic residues" evidence="1">
    <location>
        <begin position="450"/>
        <end position="462"/>
    </location>
</feature>
<feature type="compositionally biased region" description="Basic residues" evidence="1">
    <location>
        <begin position="127"/>
        <end position="140"/>
    </location>
</feature>
<feature type="compositionally biased region" description="Pro residues" evidence="1">
    <location>
        <begin position="430"/>
        <end position="447"/>
    </location>
</feature>
<evidence type="ECO:0000256" key="1">
    <source>
        <dbReference type="SAM" id="MobiDB-lite"/>
    </source>
</evidence>
<protein>
    <submittedName>
        <fullName evidence="2">Uncharacterized protein</fullName>
    </submittedName>
</protein>
<gene>
    <name evidence="2" type="ORF">IWQ60_008195</name>
</gene>
<feature type="compositionally biased region" description="Basic and acidic residues" evidence="1">
    <location>
        <begin position="168"/>
        <end position="184"/>
    </location>
</feature>
<feature type="compositionally biased region" description="Polar residues" evidence="1">
    <location>
        <begin position="25"/>
        <end position="38"/>
    </location>
</feature>
<organism evidence="2 3">
    <name type="scientific">Tieghemiomyces parasiticus</name>
    <dbReference type="NCBI Taxonomy" id="78921"/>
    <lineage>
        <taxon>Eukaryota</taxon>
        <taxon>Fungi</taxon>
        <taxon>Fungi incertae sedis</taxon>
        <taxon>Zoopagomycota</taxon>
        <taxon>Kickxellomycotina</taxon>
        <taxon>Dimargaritomycetes</taxon>
        <taxon>Dimargaritales</taxon>
        <taxon>Dimargaritaceae</taxon>
        <taxon>Tieghemiomyces</taxon>
    </lineage>
</organism>
<accession>A0A9W7ZXL0</accession>
<feature type="region of interest" description="Disordered" evidence="1">
    <location>
        <begin position="511"/>
        <end position="534"/>
    </location>
</feature>
<feature type="compositionally biased region" description="Pro residues" evidence="1">
    <location>
        <begin position="201"/>
        <end position="216"/>
    </location>
</feature>
<feature type="compositionally biased region" description="Low complexity" evidence="1">
    <location>
        <begin position="217"/>
        <end position="234"/>
    </location>
</feature>
<comment type="caution">
    <text evidence="2">The sequence shown here is derived from an EMBL/GenBank/DDBJ whole genome shotgun (WGS) entry which is preliminary data.</text>
</comment>
<feature type="compositionally biased region" description="Pro residues" evidence="1">
    <location>
        <begin position="1"/>
        <end position="12"/>
    </location>
</feature>
<evidence type="ECO:0000313" key="2">
    <source>
        <dbReference type="EMBL" id="KAJ1916156.1"/>
    </source>
</evidence>
<dbReference type="EMBL" id="JANBPT010000595">
    <property type="protein sequence ID" value="KAJ1916156.1"/>
    <property type="molecule type" value="Genomic_DNA"/>
</dbReference>
<reference evidence="2" key="1">
    <citation type="submission" date="2022-07" db="EMBL/GenBank/DDBJ databases">
        <title>Phylogenomic reconstructions and comparative analyses of Kickxellomycotina fungi.</title>
        <authorList>
            <person name="Reynolds N.K."/>
            <person name="Stajich J.E."/>
            <person name="Barry K."/>
            <person name="Grigoriev I.V."/>
            <person name="Crous P."/>
            <person name="Smith M.E."/>
        </authorList>
    </citation>
    <scope>NUCLEOTIDE SEQUENCE</scope>
    <source>
        <strain evidence="2">RSA 861</strain>
    </source>
</reference>
<name>A0A9W7ZXL0_9FUNG</name>
<feature type="region of interest" description="Disordered" evidence="1">
    <location>
        <begin position="1"/>
        <end position="241"/>
    </location>
</feature>
<dbReference type="Proteomes" id="UP001150569">
    <property type="component" value="Unassembled WGS sequence"/>
</dbReference>